<dbReference type="EMBL" id="BAABAK010000020">
    <property type="protein sequence ID" value="GAA3982923.1"/>
    <property type="molecule type" value="Genomic_DNA"/>
</dbReference>
<evidence type="ECO:0000313" key="3">
    <source>
        <dbReference type="Proteomes" id="UP001501081"/>
    </source>
</evidence>
<dbReference type="RefSeq" id="WP_344769679.1">
    <property type="nucleotide sequence ID" value="NZ_BAABAK010000020.1"/>
</dbReference>
<dbReference type="Pfam" id="PF00535">
    <property type="entry name" value="Glycos_transf_2"/>
    <property type="match status" value="1"/>
</dbReference>
<dbReference type="Gene3D" id="3.90.550.10">
    <property type="entry name" value="Spore Coat Polysaccharide Biosynthesis Protein SpsA, Chain A"/>
    <property type="match status" value="1"/>
</dbReference>
<dbReference type="InterPro" id="IPR029044">
    <property type="entry name" value="Nucleotide-diphossugar_trans"/>
</dbReference>
<dbReference type="InterPro" id="IPR001173">
    <property type="entry name" value="Glyco_trans_2-like"/>
</dbReference>
<keyword evidence="3" id="KW-1185">Reference proteome</keyword>
<organism evidence="2 3">
    <name type="scientific">Pedobacter ginsengiterrae</name>
    <dbReference type="NCBI Taxonomy" id="871696"/>
    <lineage>
        <taxon>Bacteria</taxon>
        <taxon>Pseudomonadati</taxon>
        <taxon>Bacteroidota</taxon>
        <taxon>Sphingobacteriia</taxon>
        <taxon>Sphingobacteriales</taxon>
        <taxon>Sphingobacteriaceae</taxon>
        <taxon>Pedobacter</taxon>
    </lineage>
</organism>
<dbReference type="PANTHER" id="PTHR22916:SF3">
    <property type="entry name" value="UDP-GLCNAC:BETAGAL BETA-1,3-N-ACETYLGLUCOSAMINYLTRANSFERASE-LIKE PROTEIN 1"/>
    <property type="match status" value="1"/>
</dbReference>
<dbReference type="SUPFAM" id="SSF53448">
    <property type="entry name" value="Nucleotide-diphospho-sugar transferases"/>
    <property type="match status" value="1"/>
</dbReference>
<accession>A0ABP7QKX4</accession>
<reference evidence="3" key="1">
    <citation type="journal article" date="2019" name="Int. J. Syst. Evol. Microbiol.">
        <title>The Global Catalogue of Microorganisms (GCM) 10K type strain sequencing project: providing services to taxonomists for standard genome sequencing and annotation.</title>
        <authorList>
            <consortium name="The Broad Institute Genomics Platform"/>
            <consortium name="The Broad Institute Genome Sequencing Center for Infectious Disease"/>
            <person name="Wu L."/>
            <person name="Ma J."/>
        </authorList>
    </citation>
    <scope>NUCLEOTIDE SEQUENCE [LARGE SCALE GENOMIC DNA]</scope>
    <source>
        <strain evidence="3">JCM 17338</strain>
    </source>
</reference>
<evidence type="ECO:0000259" key="1">
    <source>
        <dbReference type="Pfam" id="PF00535"/>
    </source>
</evidence>
<proteinExistence type="predicted"/>
<sequence length="293" mass="33427">MEEKISVVMATYNGAKYLEKQLDSILKQSYAASELIVSDDHSTDGTQDILNKHKDLDVYQNKNARGVISNFKYAASKANSANYLAFSDQDDIWLSEKLLLCLKALKSIETEKLPCLVYSDPIVINSKDEVISESLWSILGFNQYEHKLPTILFGNPAGGCTMLVNPELAKYISAIPNDCLMHDAWLTLVAYTFGKALVLAEPVLKYRQHETNVTFSEDYKKHSRVTRVLNEIKLSLKGKSDLFSEQFIFVRKFYNHFVADLTPDKKVIFESFLKLENKSYLHKKLAFRRAMKA</sequence>
<feature type="domain" description="Glycosyltransferase 2-like" evidence="1">
    <location>
        <begin position="6"/>
        <end position="111"/>
    </location>
</feature>
<dbReference type="Proteomes" id="UP001501081">
    <property type="component" value="Unassembled WGS sequence"/>
</dbReference>
<protein>
    <recommendedName>
        <fullName evidence="1">Glycosyltransferase 2-like domain-containing protein</fullName>
    </recommendedName>
</protein>
<comment type="caution">
    <text evidence="2">The sequence shown here is derived from an EMBL/GenBank/DDBJ whole genome shotgun (WGS) entry which is preliminary data.</text>
</comment>
<gene>
    <name evidence="2" type="ORF">GCM10022246_38590</name>
</gene>
<evidence type="ECO:0000313" key="2">
    <source>
        <dbReference type="EMBL" id="GAA3982923.1"/>
    </source>
</evidence>
<name>A0ABP7QKX4_9SPHI</name>
<dbReference type="PANTHER" id="PTHR22916">
    <property type="entry name" value="GLYCOSYLTRANSFERASE"/>
    <property type="match status" value="1"/>
</dbReference>